<proteinExistence type="predicted"/>
<accession>A0A8S5NV19</accession>
<dbReference type="EMBL" id="BK015264">
    <property type="protein sequence ID" value="DAD98585.1"/>
    <property type="molecule type" value="Genomic_DNA"/>
</dbReference>
<name>A0A8S5NV19_9CAUD</name>
<organism evidence="2">
    <name type="scientific">Siphoviridae sp. ctTnV63</name>
    <dbReference type="NCBI Taxonomy" id="2825523"/>
    <lineage>
        <taxon>Viruses</taxon>
        <taxon>Duplodnaviria</taxon>
        <taxon>Heunggongvirae</taxon>
        <taxon>Uroviricota</taxon>
        <taxon>Caudoviricetes</taxon>
    </lineage>
</organism>
<reference evidence="2" key="1">
    <citation type="journal article" date="2021" name="Proc. Natl. Acad. Sci. U.S.A.">
        <title>A Catalog of Tens of Thousands of Viruses from Human Metagenomes Reveals Hidden Associations with Chronic Diseases.</title>
        <authorList>
            <person name="Tisza M.J."/>
            <person name="Buck C.B."/>
        </authorList>
    </citation>
    <scope>NUCLEOTIDE SEQUENCE</scope>
    <source>
        <strain evidence="2">CtTnV63</strain>
    </source>
</reference>
<sequence>MPLFVFFVFIISCFYWFVKYFYKKIYEKNRTFYKSGFLANMEVIKMITNKWDTV</sequence>
<protein>
    <submittedName>
        <fullName evidence="2">Uncharacterized protein</fullName>
    </submittedName>
</protein>
<feature type="transmembrane region" description="Helical" evidence="1">
    <location>
        <begin position="6"/>
        <end position="22"/>
    </location>
</feature>
<evidence type="ECO:0000256" key="1">
    <source>
        <dbReference type="SAM" id="Phobius"/>
    </source>
</evidence>
<keyword evidence="1" id="KW-1133">Transmembrane helix</keyword>
<evidence type="ECO:0000313" key="2">
    <source>
        <dbReference type="EMBL" id="DAD98585.1"/>
    </source>
</evidence>
<keyword evidence="1" id="KW-0472">Membrane</keyword>
<keyword evidence="1" id="KW-0812">Transmembrane</keyword>